<accession>A0A0A9YHD1</accession>
<keyword evidence="3" id="KW-0648">Protein biosynthesis</keyword>
<dbReference type="EMBL" id="GBHO01012578">
    <property type="protein sequence ID" value="JAG31026.1"/>
    <property type="molecule type" value="Transcribed_RNA"/>
</dbReference>
<sequence length="100" mass="11552">MHIKESIPTRNEDAEGEEKRSERSRVQTTEPNMNVQQAILGQTVPNTVEVGQTCRDRILQSLDLSQRMLHYTLSLSKHRDETDTFIDQTNALRNRLSELT</sequence>
<evidence type="ECO:0000256" key="1">
    <source>
        <dbReference type="SAM" id="MobiDB-lite"/>
    </source>
</evidence>
<proteinExistence type="predicted"/>
<protein>
    <submittedName>
        <fullName evidence="3">Translation initiation factor IF-3, chloroplastic</fullName>
    </submittedName>
</protein>
<feature type="compositionally biased region" description="Basic and acidic residues" evidence="1">
    <location>
        <begin position="1"/>
        <end position="25"/>
    </location>
</feature>
<name>A0A0A9YHD1_LYGHE</name>
<gene>
    <name evidence="3" type="primary">infC_1</name>
    <name evidence="2" type="synonym">infC_0</name>
    <name evidence="3" type="ORF">CM83_51463</name>
    <name evidence="2" type="ORF">CM83_51465</name>
</gene>
<organism evidence="3">
    <name type="scientific">Lygus hesperus</name>
    <name type="common">Western plant bug</name>
    <dbReference type="NCBI Taxonomy" id="30085"/>
    <lineage>
        <taxon>Eukaryota</taxon>
        <taxon>Metazoa</taxon>
        <taxon>Ecdysozoa</taxon>
        <taxon>Arthropoda</taxon>
        <taxon>Hexapoda</taxon>
        <taxon>Insecta</taxon>
        <taxon>Pterygota</taxon>
        <taxon>Neoptera</taxon>
        <taxon>Paraneoptera</taxon>
        <taxon>Hemiptera</taxon>
        <taxon>Heteroptera</taxon>
        <taxon>Panheteroptera</taxon>
        <taxon>Cimicomorpha</taxon>
        <taxon>Miridae</taxon>
        <taxon>Mirini</taxon>
        <taxon>Lygus</taxon>
    </lineage>
</organism>
<reference evidence="3" key="1">
    <citation type="journal article" date="2014" name="PLoS ONE">
        <title>Transcriptome-Based Identification of ABC Transporters in the Western Tarnished Plant Bug Lygus hesperus.</title>
        <authorList>
            <person name="Hull J.J."/>
            <person name="Chaney K."/>
            <person name="Geib S.M."/>
            <person name="Fabrick J.A."/>
            <person name="Brent C.S."/>
            <person name="Walsh D."/>
            <person name="Lavine L.C."/>
        </authorList>
    </citation>
    <scope>NUCLEOTIDE SEQUENCE</scope>
</reference>
<evidence type="ECO:0000313" key="2">
    <source>
        <dbReference type="EMBL" id="JAG31023.1"/>
    </source>
</evidence>
<keyword evidence="3" id="KW-0396">Initiation factor</keyword>
<feature type="region of interest" description="Disordered" evidence="1">
    <location>
        <begin position="1"/>
        <end position="31"/>
    </location>
</feature>
<dbReference type="EMBL" id="GBHO01012581">
    <property type="protein sequence ID" value="JAG31023.1"/>
    <property type="molecule type" value="Transcribed_RNA"/>
</dbReference>
<evidence type="ECO:0000313" key="3">
    <source>
        <dbReference type="EMBL" id="JAG31026.1"/>
    </source>
</evidence>
<dbReference type="AlphaFoldDB" id="A0A0A9YHD1"/>
<reference evidence="3" key="2">
    <citation type="submission" date="2014-07" db="EMBL/GenBank/DDBJ databases">
        <authorList>
            <person name="Hull J."/>
        </authorList>
    </citation>
    <scope>NUCLEOTIDE SEQUENCE</scope>
</reference>
<dbReference type="GO" id="GO:0003743">
    <property type="term" value="F:translation initiation factor activity"/>
    <property type="evidence" value="ECO:0007669"/>
    <property type="project" value="UniProtKB-KW"/>
</dbReference>